<gene>
    <name evidence="6" type="ORF">BLNAU_101</name>
</gene>
<evidence type="ECO:0000256" key="4">
    <source>
        <dbReference type="ARBA" id="ARBA00023065"/>
    </source>
</evidence>
<keyword evidence="2 5" id="KW-0813">Transport</keyword>
<dbReference type="Proteomes" id="UP001281761">
    <property type="component" value="Unassembled WGS sequence"/>
</dbReference>
<evidence type="ECO:0000313" key="6">
    <source>
        <dbReference type="EMBL" id="KAK2964801.1"/>
    </source>
</evidence>
<dbReference type="InterPro" id="IPR044911">
    <property type="entry name" value="V-type_ATPase_csu/dsu_dom_3"/>
</dbReference>
<dbReference type="EMBL" id="JARBJD010000001">
    <property type="protein sequence ID" value="KAK2964801.1"/>
    <property type="molecule type" value="Genomic_DNA"/>
</dbReference>
<dbReference type="InterPro" id="IPR016727">
    <property type="entry name" value="ATPase_V0-cplx_dsu"/>
</dbReference>
<accession>A0ABQ9YM14</accession>
<dbReference type="Pfam" id="PF01992">
    <property type="entry name" value="vATP-synt_AC39"/>
    <property type="match status" value="1"/>
</dbReference>
<dbReference type="InterPro" id="IPR002843">
    <property type="entry name" value="ATPase_V0-cplx_csu/dsu"/>
</dbReference>
<comment type="function">
    <text evidence="5">Subunit of the V0 complex of vacuolar(H+)-ATPase (V-ATPase), a multisubunit enzyme composed of a peripheral complex (V1) that hydrolyzes ATP and a membrane integral complex (V0) that translocates protons. V-ATPase is responsible for acidifying and maintaining the pH of intracellular compartments and in some cell types, is targeted to the plasma membrane, where it is responsible for acidifying the extracellular environment.</text>
</comment>
<dbReference type="InterPro" id="IPR036079">
    <property type="entry name" value="ATPase_csu/dsu_sf"/>
</dbReference>
<protein>
    <recommendedName>
        <fullName evidence="5">V-type proton ATPase subunit</fullName>
    </recommendedName>
</protein>
<dbReference type="InterPro" id="IPR035067">
    <property type="entry name" value="V-type_ATPase_csu/dsu"/>
</dbReference>
<dbReference type="Gene3D" id="1.20.1690.10">
    <property type="entry name" value="V-type ATP synthase subunit C domain"/>
    <property type="match status" value="2"/>
</dbReference>
<proteinExistence type="inferred from homology"/>
<reference evidence="6 7" key="1">
    <citation type="journal article" date="2022" name="bioRxiv">
        <title>Genomics of Preaxostyla Flagellates Illuminates Evolutionary Transitions and the Path Towards Mitochondrial Loss.</title>
        <authorList>
            <person name="Novak L.V.F."/>
            <person name="Treitli S.C."/>
            <person name="Pyrih J."/>
            <person name="Halakuc P."/>
            <person name="Pipaliya S.V."/>
            <person name="Vacek V."/>
            <person name="Brzon O."/>
            <person name="Soukal P."/>
            <person name="Eme L."/>
            <person name="Dacks J.B."/>
            <person name="Karnkowska A."/>
            <person name="Elias M."/>
            <person name="Hampl V."/>
        </authorList>
    </citation>
    <scope>NUCLEOTIDE SEQUENCE [LARGE SCALE GENOMIC DNA]</scope>
    <source>
        <strain evidence="6">NAU3</strain>
        <tissue evidence="6">Gut</tissue>
    </source>
</reference>
<keyword evidence="3 5" id="KW-0375">Hydrogen ion transport</keyword>
<evidence type="ECO:0000256" key="5">
    <source>
        <dbReference type="PIRNR" id="PIRNR018497"/>
    </source>
</evidence>
<organism evidence="6 7">
    <name type="scientific">Blattamonas nauphoetae</name>
    <dbReference type="NCBI Taxonomy" id="2049346"/>
    <lineage>
        <taxon>Eukaryota</taxon>
        <taxon>Metamonada</taxon>
        <taxon>Preaxostyla</taxon>
        <taxon>Oxymonadida</taxon>
        <taxon>Blattamonas</taxon>
    </lineage>
</organism>
<evidence type="ECO:0000256" key="1">
    <source>
        <dbReference type="ARBA" id="ARBA00006709"/>
    </source>
</evidence>
<evidence type="ECO:0000256" key="3">
    <source>
        <dbReference type="ARBA" id="ARBA00022781"/>
    </source>
</evidence>
<dbReference type="PANTHER" id="PTHR11028">
    <property type="entry name" value="VACUOLAR ATP SYNTHASE SUBUNIT AC39"/>
    <property type="match status" value="1"/>
</dbReference>
<comment type="similarity">
    <text evidence="1 5">Belongs to the V-ATPase V0D/AC39 subunit family.</text>
</comment>
<evidence type="ECO:0000313" key="7">
    <source>
        <dbReference type="Proteomes" id="UP001281761"/>
    </source>
</evidence>
<sequence>MTKYLIDNGYLDGLVRGFKTELLTAADYANLTQCESVDDMKVHLLNTGYGALLQDAPSPITAETLAEICTSQMVEQFKYIKFHGYEPLVTFCNYITYGYMIDNIILILGETLRGGDPQHALTKCHPLGVFEGLTALCVATSPAELFQLALVNTPLAKYFGACLTVEDLDEVHVEIIRNMLYKEYLYDFYKFAQSLGDETAEEMDTLLKFEADRRAINITVNSWKTSLSKDDRAKLYPCLGELWPEATSRLQIVDDMEGLRNAIDHIDEYREMLQVLQENPQKTLEEVFIEHEIHLNKLALSRCCQYSTFYAYFRLKEQEIRNIVWIAECIAQKKKDKVNQFIMI</sequence>
<evidence type="ECO:0000256" key="2">
    <source>
        <dbReference type="ARBA" id="ARBA00022448"/>
    </source>
</evidence>
<dbReference type="PIRSF" id="PIRSF018497">
    <property type="entry name" value="V-ATP_synth_D"/>
    <property type="match status" value="1"/>
</dbReference>
<name>A0ABQ9YM14_9EUKA</name>
<comment type="subunit">
    <text evidence="5">V-ATPase is a heteromultimeric enzyme made up of two complexes: the ATP-hydrolytic V1 complex and the proton translocation V0 complex.</text>
</comment>
<dbReference type="SUPFAM" id="SSF103486">
    <property type="entry name" value="V-type ATP synthase subunit C"/>
    <property type="match status" value="1"/>
</dbReference>
<keyword evidence="4 5" id="KW-0406">Ion transport</keyword>
<dbReference type="Gene3D" id="1.10.132.50">
    <property type="entry name" value="ATP synthase (C/AC39) subunit, domain 3"/>
    <property type="match status" value="1"/>
</dbReference>
<comment type="caution">
    <text evidence="6">The sequence shown here is derived from an EMBL/GenBank/DDBJ whole genome shotgun (WGS) entry which is preliminary data.</text>
</comment>
<keyword evidence="7" id="KW-1185">Reference proteome</keyword>